<dbReference type="GeneTree" id="ENSGT00940000157388"/>
<feature type="domain" description="PDZ" evidence="7">
    <location>
        <begin position="909"/>
        <end position="973"/>
    </location>
</feature>
<dbReference type="InterPro" id="IPR001478">
    <property type="entry name" value="PDZ"/>
</dbReference>
<protein>
    <submittedName>
        <fullName evidence="8">Signal-induced proliferation-associated 1 like 2</fullName>
    </submittedName>
</protein>
<dbReference type="SUPFAM" id="SSF111347">
    <property type="entry name" value="Rap/Ran-GAP"/>
    <property type="match status" value="1"/>
</dbReference>
<dbReference type="FunFam" id="3.40.50.11210:FF:000002">
    <property type="entry name" value="Signal-induced proliferation-associated 1-like protein 1"/>
    <property type="match status" value="1"/>
</dbReference>
<dbReference type="Gene3D" id="2.30.42.10">
    <property type="match status" value="1"/>
</dbReference>
<accession>A0A8C9RAP7</accession>
<dbReference type="Pfam" id="PF11881">
    <property type="entry name" value="SPAR_C"/>
    <property type="match status" value="1"/>
</dbReference>
<feature type="region of interest" description="Disordered" evidence="5">
    <location>
        <begin position="1332"/>
        <end position="1382"/>
    </location>
</feature>
<gene>
    <name evidence="8" type="primary">SIPA1L2</name>
    <name evidence="8" type="synonym">sipa1l2</name>
</gene>
<feature type="region of interest" description="Disordered" evidence="5">
    <location>
        <begin position="1010"/>
        <end position="1141"/>
    </location>
</feature>
<evidence type="ECO:0000256" key="3">
    <source>
        <dbReference type="ARBA" id="ARBA00023054"/>
    </source>
</evidence>
<dbReference type="Ensembl" id="ENSSFOT00015012836.2">
    <property type="protein sequence ID" value="ENSSFOP00015012678.2"/>
    <property type="gene ID" value="ENSSFOG00015008146.2"/>
</dbReference>
<evidence type="ECO:0000256" key="1">
    <source>
        <dbReference type="ARBA" id="ARBA00022468"/>
    </source>
</evidence>
<evidence type="ECO:0000259" key="7">
    <source>
        <dbReference type="PROSITE" id="PS50106"/>
    </source>
</evidence>
<dbReference type="InterPro" id="IPR035974">
    <property type="entry name" value="Rap/Ran-GAP_sf"/>
</dbReference>
<dbReference type="Pfam" id="PF21022">
    <property type="entry name" value="Rap-GAP_dimer"/>
    <property type="match status" value="1"/>
</dbReference>
<feature type="region of interest" description="Disordered" evidence="5">
    <location>
        <begin position="1219"/>
        <end position="1245"/>
    </location>
</feature>
<dbReference type="SMART" id="SM00228">
    <property type="entry name" value="PDZ"/>
    <property type="match status" value="1"/>
</dbReference>
<dbReference type="Gene3D" id="6.10.140.210">
    <property type="match status" value="1"/>
</dbReference>
<reference evidence="8" key="3">
    <citation type="submission" date="2025-09" db="UniProtKB">
        <authorList>
            <consortium name="Ensembl"/>
        </authorList>
    </citation>
    <scope>IDENTIFICATION</scope>
</reference>
<evidence type="ECO:0000256" key="5">
    <source>
        <dbReference type="SAM" id="MobiDB-lite"/>
    </source>
</evidence>
<dbReference type="Proteomes" id="UP000694397">
    <property type="component" value="Chromosome 4"/>
</dbReference>
<feature type="compositionally biased region" description="Low complexity" evidence="5">
    <location>
        <begin position="1087"/>
        <end position="1104"/>
    </location>
</feature>
<feature type="compositionally biased region" description="Low complexity" evidence="5">
    <location>
        <begin position="1113"/>
        <end position="1130"/>
    </location>
</feature>
<feature type="compositionally biased region" description="Polar residues" evidence="5">
    <location>
        <begin position="317"/>
        <end position="332"/>
    </location>
</feature>
<feature type="domain" description="Rap-GAP" evidence="6">
    <location>
        <begin position="554"/>
        <end position="771"/>
    </location>
</feature>
<reference evidence="8" key="2">
    <citation type="submission" date="2025-08" db="UniProtKB">
        <authorList>
            <consortium name="Ensembl"/>
        </authorList>
    </citation>
    <scope>IDENTIFICATION</scope>
</reference>
<dbReference type="PROSITE" id="PS50085">
    <property type="entry name" value="RAPGAP"/>
    <property type="match status" value="1"/>
</dbReference>
<name>A0A8C9RAP7_SCLFO</name>
<dbReference type="SUPFAM" id="SSF50156">
    <property type="entry name" value="PDZ domain-like"/>
    <property type="match status" value="1"/>
</dbReference>
<dbReference type="GO" id="GO:0005737">
    <property type="term" value="C:cytoplasm"/>
    <property type="evidence" value="ECO:0007669"/>
    <property type="project" value="TreeGrafter"/>
</dbReference>
<feature type="region of interest" description="Disordered" evidence="5">
    <location>
        <begin position="316"/>
        <end position="340"/>
    </location>
</feature>
<dbReference type="PROSITE" id="PS50106">
    <property type="entry name" value="PDZ"/>
    <property type="match status" value="1"/>
</dbReference>
<dbReference type="Gene3D" id="3.40.50.11210">
    <property type="entry name" value="Rap/Ran-GAP"/>
    <property type="match status" value="1"/>
</dbReference>
<dbReference type="InterPro" id="IPR000331">
    <property type="entry name" value="Rap/Ran_GAP_dom"/>
</dbReference>
<evidence type="ECO:0000259" key="6">
    <source>
        <dbReference type="PROSITE" id="PS50085"/>
    </source>
</evidence>
<dbReference type="GO" id="GO:0005096">
    <property type="term" value="F:GTPase activator activity"/>
    <property type="evidence" value="ECO:0007669"/>
    <property type="project" value="UniProtKB-KW"/>
</dbReference>
<keyword evidence="9" id="KW-1185">Reference proteome</keyword>
<sequence length="1576" mass="174395">MQSDELFSKKLKALNGNMGPPKATIKVKSDSGGKTNGTPPMPKMGVRARVSEWPPKREGWEGRPPPNYESVVKGFNNGQSEQSGDTHEQGEEVPVDSYEIPNTKYSLSDFLNRSPLKGLHPIRQRSNSDVTISDIDAEDILDQNAVNPNTGASLHREYGSTSSIDRQGLSSEGFFTMLRGYRVDTLDHRSVPPVGFPELLRYDTTISPSLQTAAQIARGEIVRISGFDYVDSSLLYSREREKSFIRRFKSETSETSLFRKLRTIKSEHDGLRLSTEQEDRRSASFQKCFAHYDVQSILFNICEAVANRANLGKRKNTTTGASAASQHQTPGSTPILESPLGSQEDLNLKENLDTDEGDGKSNDLVLTCPYFRNEIGGEGERRISLSRANSTNYSTGESCSFESSLSSHCTNAGVSVLEVPRESQPIHREKVKRYIIEHIDLGAYYYHKYFYGKEHQNYFGVDENLGPVAVSIRREKLDEGKDKEGLQYNYRVIFRTSELTTLRGAILEDAVPSTARHGTARGLPLKEVLEYVVPELNIQCLRLALNSPKVPEQLLKLDEQGLSFQHKVGILYCKAGQSTEEEMYNNEGGGPAFDEFLDLVGQRVRLKGFTKYRAQLDNKTDSTGTHSMYTTYKDYELMFHVSTLLPYTPNNRQQLLRKRHIGNDIVTIVFQEPGALPFTPKSVRSHFQHVFVIVKVHNPCTENVCYSVAVSRSKDVPSFGPPIPKGVTFPKSAVFRDFLLAKVINGENAAHKSEKFRVMATRTRQEYLKDLAENFVSTTTVDSAVKFSFITLGAKRKERTKPRQDAHLYSAGAVTWAVVARDFGQSSDIECLLGISNEFIVLVEEESKNVVFNCSCRDVIGWTSGPMSIKVFYERGECVIFSAQENCGDDIREIVQRMEVVTRGCETVETTLRRNSLGQLGFHVNFEGVVADVEPFGFAWQAGLRQGSRLVEICTVAVATLTHEQMIDLLRTSITVKVVIIPPYEDGTPRRGCSELYRIPMYKTPFRRNTTWHRVPAPGGQALSRGSPTQGPDRPAGQPLLPQAQVIPRSTSFDRKLPDGSRYQHPNLSFPVSPPCYKGDPGQHYRSSPSNQSSSSDPGPSGFGRLQVIGDRNCSSHSSSNTLSSNASSNSDDKHFGSGDLMDPEMLGLTYIKGASTDSGIDTAPCVPPAPPLLAGVGGPRRVMHGRGEQTHSWGAEHTEEGFASGVTAGHRAEGSIGDLSEISSHSSGSHHSDSPSARTSKLSASLDSSKVYMVPHGGAGSGTDAHPCQQPSKYVIGWKKAEDSPPPVESESETARRRLHVAGAPRWTQPAGRAEKIQQTLSMDEHLKVIIPDSQPGDGSRRKVSAVGSPSPRRSLYRTVSDESVCSNRKRSSFSSSRSSMLDPALNSDILFSTTPPYHSTLPLRASLGPGDSNLRNEFWFSDGSLADKAKLVEPGLIPLPDTASGLDWSHLVDAARAFEDQRVASFCTLTETQRAEALQISEELTRRVVAAEEVTLEAGDHSPTTLTGKVNQLEVILRQLQHDLRKEKEDKALLQVEVQHLRQDNMRLQEESQTAAAQLRKFTEWFFNTIDKKQ</sequence>
<organism evidence="8 9">
    <name type="scientific">Scleropages formosus</name>
    <name type="common">Asian bonytongue</name>
    <name type="synonym">Osteoglossum formosum</name>
    <dbReference type="NCBI Taxonomy" id="113540"/>
    <lineage>
        <taxon>Eukaryota</taxon>
        <taxon>Metazoa</taxon>
        <taxon>Chordata</taxon>
        <taxon>Craniata</taxon>
        <taxon>Vertebrata</taxon>
        <taxon>Euteleostomi</taxon>
        <taxon>Actinopterygii</taxon>
        <taxon>Neopterygii</taxon>
        <taxon>Teleostei</taxon>
        <taxon>Osteoglossocephala</taxon>
        <taxon>Osteoglossomorpha</taxon>
        <taxon>Osteoglossiformes</taxon>
        <taxon>Osteoglossidae</taxon>
        <taxon>Scleropages</taxon>
    </lineage>
</organism>
<feature type="compositionally biased region" description="Low complexity" evidence="5">
    <location>
        <begin position="1219"/>
        <end position="1230"/>
    </location>
</feature>
<evidence type="ECO:0000256" key="4">
    <source>
        <dbReference type="SAM" id="Coils"/>
    </source>
</evidence>
<dbReference type="PANTHER" id="PTHR15711:SF7">
    <property type="entry name" value="SIGNAL-INDUCED PROLIFERATION-ASSOCIATED 1-LIKE PROTEIN 2"/>
    <property type="match status" value="1"/>
</dbReference>
<evidence type="ECO:0000256" key="2">
    <source>
        <dbReference type="ARBA" id="ARBA00022553"/>
    </source>
</evidence>
<proteinExistence type="predicted"/>
<feature type="region of interest" description="Disordered" evidence="5">
    <location>
        <begin position="1"/>
        <end position="93"/>
    </location>
</feature>
<keyword evidence="1" id="KW-0343">GTPase activation</keyword>
<dbReference type="CDD" id="cd06745">
    <property type="entry name" value="PDZ_SIPA1-like"/>
    <property type="match status" value="1"/>
</dbReference>
<dbReference type="InterPro" id="IPR050989">
    <property type="entry name" value="Rap1_Ran_GAP"/>
</dbReference>
<dbReference type="InterPro" id="IPR036034">
    <property type="entry name" value="PDZ_sf"/>
</dbReference>
<dbReference type="InterPro" id="IPR021818">
    <property type="entry name" value="SIPA1L_C"/>
</dbReference>
<feature type="coiled-coil region" evidence="4">
    <location>
        <begin position="1512"/>
        <end position="1560"/>
    </location>
</feature>
<evidence type="ECO:0000313" key="8">
    <source>
        <dbReference type="Ensembl" id="ENSSFOP00015012678.2"/>
    </source>
</evidence>
<dbReference type="GO" id="GO:0051056">
    <property type="term" value="P:regulation of small GTPase mediated signal transduction"/>
    <property type="evidence" value="ECO:0007669"/>
    <property type="project" value="InterPro"/>
</dbReference>
<reference evidence="8 9" key="1">
    <citation type="submission" date="2019-04" db="EMBL/GenBank/DDBJ databases">
        <authorList>
            <consortium name="Wellcome Sanger Institute Data Sharing"/>
        </authorList>
    </citation>
    <scope>NUCLEOTIDE SEQUENCE [LARGE SCALE GENOMIC DNA]</scope>
</reference>
<dbReference type="Pfam" id="PF02145">
    <property type="entry name" value="Rap_GAP"/>
    <property type="match status" value="1"/>
</dbReference>
<dbReference type="Pfam" id="PF00595">
    <property type="entry name" value="PDZ"/>
    <property type="match status" value="1"/>
</dbReference>
<keyword evidence="2" id="KW-0597">Phosphoprotein</keyword>
<keyword evidence="3 4" id="KW-0175">Coiled coil</keyword>
<dbReference type="PANTHER" id="PTHR15711">
    <property type="entry name" value="RAP GTPASE-ACTIVATING PROTEIN"/>
    <property type="match status" value="1"/>
</dbReference>
<evidence type="ECO:0000313" key="9">
    <source>
        <dbReference type="Proteomes" id="UP000694397"/>
    </source>
</evidence>